<feature type="compositionally biased region" description="Pro residues" evidence="2">
    <location>
        <begin position="106"/>
        <end position="118"/>
    </location>
</feature>
<keyword evidence="4" id="KW-1185">Reference proteome</keyword>
<dbReference type="EMBL" id="JBEFKJ010000003">
    <property type="protein sequence ID" value="KAL2046936.1"/>
    <property type="molecule type" value="Genomic_DNA"/>
</dbReference>
<evidence type="ECO:0008006" key="5">
    <source>
        <dbReference type="Google" id="ProtNLM"/>
    </source>
</evidence>
<protein>
    <recommendedName>
        <fullName evidence="5">Chromo domain-containing protein</fullName>
    </recommendedName>
</protein>
<gene>
    <name evidence="3" type="ORF">N7G274_000954</name>
</gene>
<feature type="compositionally biased region" description="Low complexity" evidence="2">
    <location>
        <begin position="96"/>
        <end position="105"/>
    </location>
</feature>
<dbReference type="CDD" id="cd00024">
    <property type="entry name" value="CD_CSD"/>
    <property type="match status" value="1"/>
</dbReference>
<evidence type="ECO:0000313" key="4">
    <source>
        <dbReference type="Proteomes" id="UP001590950"/>
    </source>
</evidence>
<comment type="caution">
    <text evidence="3">The sequence shown here is derived from an EMBL/GenBank/DDBJ whole genome shotgun (WGS) entry which is preliminary data.</text>
</comment>
<dbReference type="Gene3D" id="2.40.50.40">
    <property type="match status" value="1"/>
</dbReference>
<dbReference type="InterPro" id="IPR016197">
    <property type="entry name" value="Chromo-like_dom_sf"/>
</dbReference>
<accession>A0ABR4AQ88</accession>
<sequence length="171" mass="19744">MSDLEFARLRTLPEPVFRMPPFWRDFQQRENTASPSRSRETGGSQGEPFAILTSAQAFFLMYFREPSSGGRERRRRRRKPWREQRFDQGGADDRGSAAVAARLSASPPPPAQPSPAPAPVVEEEVVEWEIRKIVGKRRVGKGYEYRVRWKGTWPARRELGNAERLLKEFEV</sequence>
<evidence type="ECO:0000256" key="1">
    <source>
        <dbReference type="ARBA" id="ARBA00011353"/>
    </source>
</evidence>
<evidence type="ECO:0000256" key="2">
    <source>
        <dbReference type="SAM" id="MobiDB-lite"/>
    </source>
</evidence>
<feature type="region of interest" description="Disordered" evidence="2">
    <location>
        <begin position="67"/>
        <end position="120"/>
    </location>
</feature>
<dbReference type="Proteomes" id="UP001590950">
    <property type="component" value="Unassembled WGS sequence"/>
</dbReference>
<organism evidence="3 4">
    <name type="scientific">Stereocaulon virgatum</name>
    <dbReference type="NCBI Taxonomy" id="373712"/>
    <lineage>
        <taxon>Eukaryota</taxon>
        <taxon>Fungi</taxon>
        <taxon>Dikarya</taxon>
        <taxon>Ascomycota</taxon>
        <taxon>Pezizomycotina</taxon>
        <taxon>Lecanoromycetes</taxon>
        <taxon>OSLEUM clade</taxon>
        <taxon>Lecanoromycetidae</taxon>
        <taxon>Lecanorales</taxon>
        <taxon>Lecanorineae</taxon>
        <taxon>Stereocaulaceae</taxon>
        <taxon>Stereocaulon</taxon>
    </lineage>
</organism>
<feature type="compositionally biased region" description="Basic and acidic residues" evidence="2">
    <location>
        <begin position="81"/>
        <end position="95"/>
    </location>
</feature>
<comment type="subunit">
    <text evidence="1">Component of the NuA4 histone acetyltransferase complex.</text>
</comment>
<dbReference type="SUPFAM" id="SSF54160">
    <property type="entry name" value="Chromo domain-like"/>
    <property type="match status" value="1"/>
</dbReference>
<name>A0ABR4AQ88_9LECA</name>
<proteinExistence type="predicted"/>
<evidence type="ECO:0000313" key="3">
    <source>
        <dbReference type="EMBL" id="KAL2046936.1"/>
    </source>
</evidence>
<reference evidence="3 4" key="1">
    <citation type="submission" date="2024-09" db="EMBL/GenBank/DDBJ databases">
        <title>Rethinking Asexuality: The Enigmatic Case of Functional Sexual Genes in Lepraria (Stereocaulaceae).</title>
        <authorList>
            <person name="Doellman M."/>
            <person name="Sun Y."/>
            <person name="Barcenas-Pena A."/>
            <person name="Lumbsch H.T."/>
            <person name="Grewe F."/>
        </authorList>
    </citation>
    <scope>NUCLEOTIDE SEQUENCE [LARGE SCALE GENOMIC DNA]</scope>
    <source>
        <strain evidence="3 4">Mercado 3170</strain>
    </source>
</reference>
<feature type="region of interest" description="Disordered" evidence="2">
    <location>
        <begin position="23"/>
        <end position="48"/>
    </location>
</feature>